<evidence type="ECO:0000256" key="1">
    <source>
        <dbReference type="SAM" id="MobiDB-lite"/>
    </source>
</evidence>
<feature type="region of interest" description="Disordered" evidence="1">
    <location>
        <begin position="600"/>
        <end position="636"/>
    </location>
</feature>
<feature type="transmembrane region" description="Helical" evidence="2">
    <location>
        <begin position="12"/>
        <end position="31"/>
    </location>
</feature>
<feature type="transmembrane region" description="Helical" evidence="2">
    <location>
        <begin position="434"/>
        <end position="452"/>
    </location>
</feature>
<accession>A0AAV9XGT5</accession>
<feature type="compositionally biased region" description="Polar residues" evidence="1">
    <location>
        <begin position="602"/>
        <end position="633"/>
    </location>
</feature>
<gene>
    <name evidence="3" type="ORF">TWF694_008510</name>
</gene>
<feature type="region of interest" description="Disordered" evidence="1">
    <location>
        <begin position="362"/>
        <end position="382"/>
    </location>
</feature>
<keyword evidence="4" id="KW-1185">Reference proteome</keyword>
<evidence type="ECO:0000313" key="4">
    <source>
        <dbReference type="Proteomes" id="UP001365542"/>
    </source>
</evidence>
<feature type="transmembrane region" description="Helical" evidence="2">
    <location>
        <begin position="472"/>
        <end position="491"/>
    </location>
</feature>
<proteinExistence type="predicted"/>
<feature type="transmembrane region" description="Helical" evidence="2">
    <location>
        <begin position="395"/>
        <end position="413"/>
    </location>
</feature>
<keyword evidence="2" id="KW-0812">Transmembrane</keyword>
<comment type="caution">
    <text evidence="3">The sequence shown here is derived from an EMBL/GenBank/DDBJ whole genome shotgun (WGS) entry which is preliminary data.</text>
</comment>
<reference evidence="3 4" key="1">
    <citation type="submission" date="2019-10" db="EMBL/GenBank/DDBJ databases">
        <authorList>
            <person name="Palmer J.M."/>
        </authorList>
    </citation>
    <scope>NUCLEOTIDE SEQUENCE [LARGE SCALE GENOMIC DNA]</scope>
    <source>
        <strain evidence="3 4">TWF694</strain>
    </source>
</reference>
<organism evidence="3 4">
    <name type="scientific">Orbilia ellipsospora</name>
    <dbReference type="NCBI Taxonomy" id="2528407"/>
    <lineage>
        <taxon>Eukaryota</taxon>
        <taxon>Fungi</taxon>
        <taxon>Dikarya</taxon>
        <taxon>Ascomycota</taxon>
        <taxon>Pezizomycotina</taxon>
        <taxon>Orbiliomycetes</taxon>
        <taxon>Orbiliales</taxon>
        <taxon>Orbiliaceae</taxon>
        <taxon>Orbilia</taxon>
    </lineage>
</organism>
<name>A0AAV9XGT5_9PEZI</name>
<sequence>MAKKKNNNSCWGWMLVIVIVLILIITFTQVFKKKSKPADPLSAPAYSKSQFPRGGYVSAKKWFPGLSLSYQASDNSYLPECGQSTYGDTFKTHFTGPFSNSPECTAAMKSFSGAKYGKTAAQLFDVGGRPISDSEVVKGRHSCLCFAMFDEAKYFSDSIMNYCLLIGENLDVEVKELPSYGSDELTVGLWQFDSVRNTSGPGILPNCTATSTTDARVLTSIAPAATPTLFAGILNEVNTSLAAPTCLNDIQVDCPVLYDNIKLGCYRSNGGTNCICSSLQMKNSTCQSVCDSKKEATSWMNYISDLCPSLGPMNRTKIVPNDTNTWIDFPHYNNITYQAFHELLPWTWNVSYSIDEARMLRSNQSDQEKSNRTTSNADDQTPLQAPVCPTRLTKLGVFMLINLITFCSSLVLGRRDVVHFISCKVCGSPDGSPFWPLVAIFFAGLSFCSNIINAYIVKSTPGFHHVPITDLFLLWCCRPRIAWMGGLLIFVQKEKAIYFGTATNALFTELVLQIAGGVYIFRTVNFATKRGYYPVGALKGIDGGKAAWIMYSGALLWAIFIGLTAAMIVWSFFGTSTLINKAWRWTSDKLRPLKFWKKAPPTVQSNTTDSNQSSRYPSSDSIPMHRPNTSKNFRGSKGVTVRGSTGNWEDVLDRMGLTSDDASRIQRIIFWMALPFIGQWLFWAGYIDLFGDMYCPPKLGYIATVWATMSAVGVLVGASV</sequence>
<dbReference type="AlphaFoldDB" id="A0AAV9XGT5"/>
<evidence type="ECO:0000313" key="3">
    <source>
        <dbReference type="EMBL" id="KAK6541138.1"/>
    </source>
</evidence>
<dbReference type="EMBL" id="JAVHJO010000004">
    <property type="protein sequence ID" value="KAK6541138.1"/>
    <property type="molecule type" value="Genomic_DNA"/>
</dbReference>
<evidence type="ECO:0000256" key="2">
    <source>
        <dbReference type="SAM" id="Phobius"/>
    </source>
</evidence>
<keyword evidence="2" id="KW-0472">Membrane</keyword>
<feature type="transmembrane region" description="Helical" evidence="2">
    <location>
        <begin position="668"/>
        <end position="687"/>
    </location>
</feature>
<keyword evidence="2" id="KW-1133">Transmembrane helix</keyword>
<dbReference type="Proteomes" id="UP001365542">
    <property type="component" value="Unassembled WGS sequence"/>
</dbReference>
<feature type="transmembrane region" description="Helical" evidence="2">
    <location>
        <begin position="548"/>
        <end position="573"/>
    </location>
</feature>
<protein>
    <submittedName>
        <fullName evidence="3">Uncharacterized protein</fullName>
    </submittedName>
</protein>
<feature type="transmembrane region" description="Helical" evidence="2">
    <location>
        <begin position="498"/>
        <end position="521"/>
    </location>
</feature>
<feature type="transmembrane region" description="Helical" evidence="2">
    <location>
        <begin position="699"/>
        <end position="718"/>
    </location>
</feature>
<feature type="compositionally biased region" description="Polar residues" evidence="1">
    <location>
        <begin position="372"/>
        <end position="382"/>
    </location>
</feature>